<dbReference type="EMBL" id="CP117411">
    <property type="protein sequence ID" value="WCT73226.1"/>
    <property type="molecule type" value="Genomic_DNA"/>
</dbReference>
<keyword evidence="6" id="KW-1185">Reference proteome</keyword>
<keyword evidence="1 3" id="KW-0378">Hydrolase</keyword>
<dbReference type="PANTHER" id="PTHR34142">
    <property type="entry name" value="ENDO-BETA-1,4-GLUCANASE A"/>
    <property type="match status" value="1"/>
</dbReference>
<dbReference type="Gene3D" id="3.20.20.80">
    <property type="entry name" value="Glycosidases"/>
    <property type="match status" value="1"/>
</dbReference>
<dbReference type="PROSITE" id="PS00659">
    <property type="entry name" value="GLYCOSYL_HYDROL_F5"/>
    <property type="match status" value="1"/>
</dbReference>
<evidence type="ECO:0000256" key="2">
    <source>
        <dbReference type="ARBA" id="ARBA00023295"/>
    </source>
</evidence>
<evidence type="ECO:0000256" key="3">
    <source>
        <dbReference type="RuleBase" id="RU361153"/>
    </source>
</evidence>
<dbReference type="RefSeq" id="WP_273687290.1">
    <property type="nucleotide sequence ID" value="NZ_CP117411.1"/>
</dbReference>
<dbReference type="PANTHER" id="PTHR34142:SF1">
    <property type="entry name" value="GLYCOSIDE HYDROLASE FAMILY 5 DOMAIN-CONTAINING PROTEIN"/>
    <property type="match status" value="1"/>
</dbReference>
<dbReference type="InterPro" id="IPR017853">
    <property type="entry name" value="GH"/>
</dbReference>
<dbReference type="Pfam" id="PF00150">
    <property type="entry name" value="Cellulase"/>
    <property type="match status" value="1"/>
</dbReference>
<comment type="similarity">
    <text evidence="3">Belongs to the glycosyl hydrolase 5 (cellulase A) family.</text>
</comment>
<dbReference type="SUPFAM" id="SSF51445">
    <property type="entry name" value="(Trans)glycosidases"/>
    <property type="match status" value="1"/>
</dbReference>
<dbReference type="InterPro" id="IPR001547">
    <property type="entry name" value="Glyco_hydro_5"/>
</dbReference>
<gene>
    <name evidence="5" type="ORF">PQ455_16645</name>
</gene>
<organism evidence="5 6">
    <name type="scientific">Sphingomonas naphthae</name>
    <dbReference type="NCBI Taxonomy" id="1813468"/>
    <lineage>
        <taxon>Bacteria</taxon>
        <taxon>Pseudomonadati</taxon>
        <taxon>Pseudomonadota</taxon>
        <taxon>Alphaproteobacteria</taxon>
        <taxon>Sphingomonadales</taxon>
        <taxon>Sphingomonadaceae</taxon>
        <taxon>Sphingomonas</taxon>
    </lineage>
</organism>
<evidence type="ECO:0000313" key="6">
    <source>
        <dbReference type="Proteomes" id="UP001220395"/>
    </source>
</evidence>
<dbReference type="GO" id="GO:0016787">
    <property type="term" value="F:hydrolase activity"/>
    <property type="evidence" value="ECO:0007669"/>
    <property type="project" value="UniProtKB-KW"/>
</dbReference>
<keyword evidence="2 3" id="KW-0326">Glycosidase</keyword>
<feature type="domain" description="Glycoside hydrolase family 5" evidence="4">
    <location>
        <begin position="78"/>
        <end position="342"/>
    </location>
</feature>
<keyword evidence="5" id="KW-0560">Oxidoreductase</keyword>
<evidence type="ECO:0000313" key="5">
    <source>
        <dbReference type="EMBL" id="WCT73226.1"/>
    </source>
</evidence>
<name>A0ABY7TKB7_9SPHN</name>
<proteinExistence type="inferred from homology"/>
<accession>A0ABY7TKB7</accession>
<sequence>MYHDPHFPMIERRRPAAAPFVPPPAPRRRRARWAALGLALALAAGGAGAWQAFSKDKVAVPHGAPVYWGVNLAGGEFAPDDDNAEYGKNYIYPDAKIAAPFVAAGMNVVRLPLRWERIQPWPQAMLSPIESKRLDETLDGLSDVPLVILDIHNFGAFHKEPLRADAKSADMLADLWRRLALRYKDRPNIAFGLMNEPVDMDAREWRQLADSTVAAIRGTGARNLILVPGVSWTGAHSWMQGGAGSNAEAMKGFRDPGGNFAIEMHQYLDGDSGGHGADCVDRRVAIDRMRDATDWLRENHYRGFLGEFATGSSAQCLDSLDGLMGFLNTNGDVWMGWTWWAAGPWWGDAWNNIQPDDKTGDRPQMAVLRRYIGGRPDTAAPAPESAR</sequence>
<evidence type="ECO:0000256" key="1">
    <source>
        <dbReference type="ARBA" id="ARBA00022801"/>
    </source>
</evidence>
<evidence type="ECO:0000259" key="4">
    <source>
        <dbReference type="Pfam" id="PF00150"/>
    </source>
</evidence>
<reference evidence="5 6" key="1">
    <citation type="submission" date="2023-02" db="EMBL/GenBank/DDBJ databases">
        <title>Genome sequence of Sphingomonas naphthae.</title>
        <authorList>
            <person name="Kim S."/>
            <person name="Heo J."/>
            <person name="Kwon S.-W."/>
        </authorList>
    </citation>
    <scope>NUCLEOTIDE SEQUENCE [LARGE SCALE GENOMIC DNA]</scope>
    <source>
        <strain evidence="5 6">KACC 18716</strain>
    </source>
</reference>
<dbReference type="InterPro" id="IPR018087">
    <property type="entry name" value="Glyco_hydro_5_CS"/>
</dbReference>
<dbReference type="Proteomes" id="UP001220395">
    <property type="component" value="Chromosome"/>
</dbReference>
<dbReference type="GO" id="GO:0016491">
    <property type="term" value="F:oxidoreductase activity"/>
    <property type="evidence" value="ECO:0007669"/>
    <property type="project" value="UniProtKB-KW"/>
</dbReference>
<protein>
    <submittedName>
        <fullName evidence="5">Glycoside hydrolase family 5 protein</fullName>
    </submittedName>
</protein>